<keyword evidence="2" id="KW-1185">Reference proteome</keyword>
<organism evidence="2 3">
    <name type="scientific">Toxocara canis</name>
    <name type="common">Canine roundworm</name>
    <dbReference type="NCBI Taxonomy" id="6265"/>
    <lineage>
        <taxon>Eukaryota</taxon>
        <taxon>Metazoa</taxon>
        <taxon>Ecdysozoa</taxon>
        <taxon>Nematoda</taxon>
        <taxon>Chromadorea</taxon>
        <taxon>Rhabditida</taxon>
        <taxon>Spirurina</taxon>
        <taxon>Ascaridomorpha</taxon>
        <taxon>Ascaridoidea</taxon>
        <taxon>Toxocaridae</taxon>
        <taxon>Toxocara</taxon>
    </lineage>
</organism>
<name>A0A183VF47_TOXCA</name>
<proteinExistence type="predicted"/>
<evidence type="ECO:0000256" key="1">
    <source>
        <dbReference type="SAM" id="Coils"/>
    </source>
</evidence>
<feature type="coiled-coil region" evidence="1">
    <location>
        <begin position="1"/>
        <end position="147"/>
    </location>
</feature>
<protein>
    <submittedName>
        <fullName evidence="3">Myosin_tail_1 domain-containing protein</fullName>
    </submittedName>
</protein>
<evidence type="ECO:0000313" key="3">
    <source>
        <dbReference type="WBParaSite" id="TCNE_0001937101-mRNA-1"/>
    </source>
</evidence>
<keyword evidence="1" id="KW-0175">Coiled coil</keyword>
<reference evidence="3" key="1">
    <citation type="submission" date="2016-06" db="UniProtKB">
        <authorList>
            <consortium name="WormBaseParasite"/>
        </authorList>
    </citation>
    <scope>IDENTIFICATION</scope>
</reference>
<dbReference type="Proteomes" id="UP000050794">
    <property type="component" value="Unassembled WGS sequence"/>
</dbReference>
<dbReference type="AlphaFoldDB" id="A0A183VF47"/>
<sequence>LKALQTEYDEAKKAREGLAVKLKEKESVLAELMKEQAMDGDEIATLRQQLEDTQTSAASERERLEREVNELKVIAEEKSAMIRNLEADKENLTVELAASQELSKMHEHLQEQLKLARDERNETEKKYLEMERRAEKAAADLEVLMESMSVRSVKVLLKEFERSVEGVVSKLDRYDAVLFSEDRRLLAEARTELEKSRVEVHTKMAEVAHSEVSKEELNKMRANVEQVARGCDRANER</sequence>
<evidence type="ECO:0000313" key="2">
    <source>
        <dbReference type="Proteomes" id="UP000050794"/>
    </source>
</evidence>
<accession>A0A183VF47</accession>
<dbReference type="WBParaSite" id="TCNE_0001937101-mRNA-1">
    <property type="protein sequence ID" value="TCNE_0001937101-mRNA-1"/>
    <property type="gene ID" value="TCNE_0001937101"/>
</dbReference>